<evidence type="ECO:0000313" key="3">
    <source>
        <dbReference type="Proteomes" id="UP000630887"/>
    </source>
</evidence>
<comment type="caution">
    <text evidence="2">The sequence shown here is derived from an EMBL/GenBank/DDBJ whole genome shotgun (WGS) entry which is preliminary data.</text>
</comment>
<feature type="domain" description="Gfo/Idh/MocA-like oxidoreductase N-terminal" evidence="1">
    <location>
        <begin position="19"/>
        <end position="133"/>
    </location>
</feature>
<dbReference type="SUPFAM" id="SSF51735">
    <property type="entry name" value="NAD(P)-binding Rossmann-fold domains"/>
    <property type="match status" value="1"/>
</dbReference>
<dbReference type="Gene3D" id="3.40.50.720">
    <property type="entry name" value="NAD(P)-binding Rossmann-like Domain"/>
    <property type="match status" value="1"/>
</dbReference>
<gene>
    <name evidence="2" type="ORF">Cco03nite_05820</name>
</gene>
<dbReference type="AlphaFoldDB" id="A0A8J3KIV6"/>
<accession>A0A8J3KIV6</accession>
<protein>
    <recommendedName>
        <fullName evidence="1">Gfo/Idh/MocA-like oxidoreductase N-terminal domain-containing protein</fullName>
    </recommendedName>
</protein>
<proteinExistence type="predicted"/>
<organism evidence="2 3">
    <name type="scientific">Catellatospora coxensis</name>
    <dbReference type="NCBI Taxonomy" id="310354"/>
    <lineage>
        <taxon>Bacteria</taxon>
        <taxon>Bacillati</taxon>
        <taxon>Actinomycetota</taxon>
        <taxon>Actinomycetes</taxon>
        <taxon>Micromonosporales</taxon>
        <taxon>Micromonosporaceae</taxon>
        <taxon>Catellatospora</taxon>
    </lineage>
</organism>
<dbReference type="Pfam" id="PF01408">
    <property type="entry name" value="GFO_IDH_MocA"/>
    <property type="match status" value="1"/>
</dbReference>
<evidence type="ECO:0000259" key="1">
    <source>
        <dbReference type="Pfam" id="PF01408"/>
    </source>
</evidence>
<dbReference type="InterPro" id="IPR036291">
    <property type="entry name" value="NAD(P)-bd_dom_sf"/>
</dbReference>
<dbReference type="InterPro" id="IPR000683">
    <property type="entry name" value="Gfo/Idh/MocA-like_OxRdtase_N"/>
</dbReference>
<dbReference type="EMBL" id="BONI01000004">
    <property type="protein sequence ID" value="GIG03882.1"/>
    <property type="molecule type" value="Genomic_DNA"/>
</dbReference>
<dbReference type="GO" id="GO:0000166">
    <property type="term" value="F:nucleotide binding"/>
    <property type="evidence" value="ECO:0007669"/>
    <property type="project" value="InterPro"/>
</dbReference>
<sequence length="372" mass="40822">MSCARVPGAYGLPVTQNPIRYAVVGRGWRAQFFFKLAELMPERFTVTGVMTRSVEAAAEVSGRWRLPVTQDLGDLLRTGDPEYVITSVPWGVNPGLVETLVERGLPVLSETPPAPDLDGLRKLWTQVGKAEKVQVAEQYLLLPDHAARLAVLRSGVIGERTSAQVSSTHGYHAVSMLRGMLDVGMGPASVHARTFTAPLADPMSPAGWRDDATPKPAVNTLATIDFGGKSGLYDFTDNQWWNQLRTRRIVVRGSLGELVDDRVVRLQGTRTVLESELRRRQTGRDLNLEGFDLDHISFDGAVVYTNPYPGVRLSDEEIAIATLLEATGRWARGEAEQPYPLAQACQDHLISLAIDESARTGRTVDVGAEPWQ</sequence>
<evidence type="ECO:0000313" key="2">
    <source>
        <dbReference type="EMBL" id="GIG03882.1"/>
    </source>
</evidence>
<keyword evidence="3" id="KW-1185">Reference proteome</keyword>
<reference evidence="2 3" key="1">
    <citation type="submission" date="2021-01" db="EMBL/GenBank/DDBJ databases">
        <title>Whole genome shotgun sequence of Catellatospora coxensis NBRC 107359.</title>
        <authorList>
            <person name="Komaki H."/>
            <person name="Tamura T."/>
        </authorList>
    </citation>
    <scope>NUCLEOTIDE SEQUENCE [LARGE SCALE GENOMIC DNA]</scope>
    <source>
        <strain evidence="2 3">NBRC 107359</strain>
    </source>
</reference>
<dbReference type="Gene3D" id="3.30.360.10">
    <property type="entry name" value="Dihydrodipicolinate Reductase, domain 2"/>
    <property type="match status" value="1"/>
</dbReference>
<dbReference type="Proteomes" id="UP000630887">
    <property type="component" value="Unassembled WGS sequence"/>
</dbReference>
<name>A0A8J3KIV6_9ACTN</name>